<evidence type="ECO:0000256" key="1">
    <source>
        <dbReference type="SAM" id="MobiDB-lite"/>
    </source>
</evidence>
<dbReference type="Proteomes" id="UP000281553">
    <property type="component" value="Unassembled WGS sequence"/>
</dbReference>
<keyword evidence="3" id="KW-1185">Reference proteome</keyword>
<dbReference type="EMBL" id="UYRU01100791">
    <property type="protein sequence ID" value="VDN41215.1"/>
    <property type="molecule type" value="Genomic_DNA"/>
</dbReference>
<feature type="region of interest" description="Disordered" evidence="1">
    <location>
        <begin position="33"/>
        <end position="55"/>
    </location>
</feature>
<organism evidence="2 3">
    <name type="scientific">Dibothriocephalus latus</name>
    <name type="common">Fish tapeworm</name>
    <name type="synonym">Diphyllobothrium latum</name>
    <dbReference type="NCBI Taxonomy" id="60516"/>
    <lineage>
        <taxon>Eukaryota</taxon>
        <taxon>Metazoa</taxon>
        <taxon>Spiralia</taxon>
        <taxon>Lophotrochozoa</taxon>
        <taxon>Platyhelminthes</taxon>
        <taxon>Cestoda</taxon>
        <taxon>Eucestoda</taxon>
        <taxon>Diphyllobothriidea</taxon>
        <taxon>Diphyllobothriidae</taxon>
        <taxon>Dibothriocephalus</taxon>
    </lineage>
</organism>
<accession>A0A3P7NF51</accession>
<sequence length="88" mass="9683">MKPSRPFVTSSSISYPTIILTLEARPTYVYPSKRTKPLESHRKSKAGGVSPGSQIISKTDDVLEAVPELKNSRLVGDQCKHLPTFLSL</sequence>
<dbReference type="AlphaFoldDB" id="A0A3P7NF51"/>
<evidence type="ECO:0000313" key="3">
    <source>
        <dbReference type="Proteomes" id="UP000281553"/>
    </source>
</evidence>
<gene>
    <name evidence="2" type="ORF">DILT_LOCUS18478</name>
</gene>
<reference evidence="2 3" key="1">
    <citation type="submission" date="2018-11" db="EMBL/GenBank/DDBJ databases">
        <authorList>
            <consortium name="Pathogen Informatics"/>
        </authorList>
    </citation>
    <scope>NUCLEOTIDE SEQUENCE [LARGE SCALE GENOMIC DNA]</scope>
</reference>
<evidence type="ECO:0000313" key="2">
    <source>
        <dbReference type="EMBL" id="VDN41215.1"/>
    </source>
</evidence>
<proteinExistence type="predicted"/>
<protein>
    <submittedName>
        <fullName evidence="2">Uncharacterized protein</fullName>
    </submittedName>
</protein>
<name>A0A3P7NF51_DIBLA</name>